<evidence type="ECO:0000313" key="1">
    <source>
        <dbReference type="EMBL" id="EAT81444.1"/>
    </source>
</evidence>
<sequence>MSIADSQMLELPLSRSIESKECEHETVAIDGCTVTMASMEYSPRTQVVASAMGAKDRMSGIALG</sequence>
<dbReference type="Proteomes" id="UP000001055">
    <property type="component" value="Unassembled WGS sequence"/>
</dbReference>
<dbReference type="GeneID" id="5978110"/>
<dbReference type="RefSeq" id="XP_001801202.1">
    <property type="nucleotide sequence ID" value="XM_001801150.1"/>
</dbReference>
<gene>
    <name evidence="1" type="ORF">SNOG_10945</name>
</gene>
<evidence type="ECO:0000313" key="2">
    <source>
        <dbReference type="Proteomes" id="UP000001055"/>
    </source>
</evidence>
<dbReference type="AlphaFoldDB" id="Q0UBB9"/>
<organism evidence="1 2">
    <name type="scientific">Phaeosphaeria nodorum (strain SN15 / ATCC MYA-4574 / FGSC 10173)</name>
    <name type="common">Glume blotch fungus</name>
    <name type="synonym">Parastagonospora nodorum</name>
    <dbReference type="NCBI Taxonomy" id="321614"/>
    <lineage>
        <taxon>Eukaryota</taxon>
        <taxon>Fungi</taxon>
        <taxon>Dikarya</taxon>
        <taxon>Ascomycota</taxon>
        <taxon>Pezizomycotina</taxon>
        <taxon>Dothideomycetes</taxon>
        <taxon>Pleosporomycetidae</taxon>
        <taxon>Pleosporales</taxon>
        <taxon>Pleosporineae</taxon>
        <taxon>Phaeosphaeriaceae</taxon>
        <taxon>Parastagonospora</taxon>
    </lineage>
</organism>
<dbReference type="EMBL" id="CH445342">
    <property type="protein sequence ID" value="EAT81444.1"/>
    <property type="molecule type" value="Genomic_DNA"/>
</dbReference>
<protein>
    <submittedName>
        <fullName evidence="1">Uncharacterized protein</fullName>
    </submittedName>
</protein>
<name>Q0UBB9_PHANO</name>
<proteinExistence type="predicted"/>
<reference evidence="2" key="1">
    <citation type="journal article" date="2007" name="Plant Cell">
        <title>Dothideomycete-plant interactions illuminated by genome sequencing and EST analysis of the wheat pathogen Stagonospora nodorum.</title>
        <authorList>
            <person name="Hane J.K."/>
            <person name="Lowe R.G."/>
            <person name="Solomon P.S."/>
            <person name="Tan K.C."/>
            <person name="Schoch C.L."/>
            <person name="Spatafora J.W."/>
            <person name="Crous P.W."/>
            <person name="Kodira C."/>
            <person name="Birren B.W."/>
            <person name="Galagan J.E."/>
            <person name="Torriani S.F."/>
            <person name="McDonald B.A."/>
            <person name="Oliver R.P."/>
        </authorList>
    </citation>
    <scope>NUCLEOTIDE SEQUENCE [LARGE SCALE GENOMIC DNA]</scope>
    <source>
        <strain evidence="2">SN15 / ATCC MYA-4574 / FGSC 10173</strain>
    </source>
</reference>
<dbReference type="KEGG" id="pno:SNOG_10945"/>
<accession>Q0UBB9</accession>
<dbReference type="InParanoid" id="Q0UBB9"/>